<name>A0A2J7Z6E8_STRMQ</name>
<dbReference type="Proteomes" id="UP000236520">
    <property type="component" value="Unassembled WGS sequence"/>
</dbReference>
<dbReference type="AlphaFoldDB" id="A0A2J7Z6E8"/>
<keyword evidence="1" id="KW-1133">Transmembrane helix</keyword>
<sequence length="148" mass="15364">MNALGKTRGTPAARFLYGAAAALLTVSLTLVAVGFLPSWTDEAVSLTGGNATGEVTLTVARPRTGTTDIDIRLTSRRGEGGGHPPTVTLQAVMPTHGHATPAAHAQVHGPGSYSTSVHLMMPGRWTFHVSVDHGTRSDQIDFPLAISG</sequence>
<comment type="caution">
    <text evidence="2">The sequence shown here is derived from an EMBL/GenBank/DDBJ whole genome shotgun (WGS) entry which is preliminary data.</text>
</comment>
<feature type="transmembrane region" description="Helical" evidence="1">
    <location>
        <begin position="15"/>
        <end position="36"/>
    </location>
</feature>
<evidence type="ECO:0000256" key="1">
    <source>
        <dbReference type="SAM" id="Phobius"/>
    </source>
</evidence>
<keyword evidence="3" id="KW-1185">Reference proteome</keyword>
<evidence type="ECO:0000313" key="2">
    <source>
        <dbReference type="EMBL" id="PNG95853.1"/>
    </source>
</evidence>
<organism evidence="2 3">
    <name type="scientific">Streptomyces malaysiensis</name>
    <dbReference type="NCBI Taxonomy" id="92644"/>
    <lineage>
        <taxon>Bacteria</taxon>
        <taxon>Bacillati</taxon>
        <taxon>Actinomycetota</taxon>
        <taxon>Actinomycetes</taxon>
        <taxon>Kitasatosporales</taxon>
        <taxon>Streptomycetaceae</taxon>
        <taxon>Streptomyces</taxon>
        <taxon>Streptomyces violaceusniger group</taxon>
    </lineage>
</organism>
<reference evidence="2 3" key="1">
    <citation type="submission" date="2015-09" db="EMBL/GenBank/DDBJ databases">
        <title>Genome sequence, genome mining and natural product profiling of a biocontrol bacterium Streptomyces malaysiensis F913.</title>
        <authorList>
            <person name="Xu Y."/>
            <person name="Wei J."/>
            <person name="Xie J."/>
            <person name="Li T."/>
            <person name="Zhou Z."/>
        </authorList>
    </citation>
    <scope>NUCLEOTIDE SEQUENCE [LARGE SCALE GENOMIC DNA]</scope>
    <source>
        <strain evidence="2 3">F913</strain>
    </source>
</reference>
<gene>
    <name evidence="2" type="ORF">SMF913_11878</name>
</gene>
<keyword evidence="1" id="KW-0472">Membrane</keyword>
<keyword evidence="1" id="KW-0812">Transmembrane</keyword>
<protein>
    <submittedName>
        <fullName evidence="2">Uncharacterized protein</fullName>
    </submittedName>
</protein>
<evidence type="ECO:0000313" key="3">
    <source>
        <dbReference type="Proteomes" id="UP000236520"/>
    </source>
</evidence>
<dbReference type="EMBL" id="LJIW01000001">
    <property type="protein sequence ID" value="PNG95853.1"/>
    <property type="molecule type" value="Genomic_DNA"/>
</dbReference>
<accession>A0A2J7Z6E8</accession>
<proteinExistence type="predicted"/>
<dbReference type="RefSeq" id="WP_102933948.1">
    <property type="nucleotide sequence ID" value="NZ_JBHWGF010000037.1"/>
</dbReference>